<name>A0ABT3N406_9GAMM</name>
<sequence length="571" mass="65138">MSKLSVKRDKYDIPPQYLHFEAAKSGIIKEDKYYTLSSGEQAVIAQYNDYSDFSPYYTTPYVSALPPILDDWQFAELATYYPPVFTDAECSLKPTKKYYRARSIAYMFHPTNAHFKLFRAVDEALRERYAEKVHAGQVNNDQGGISIYGISGMGKTVAINIILSYFPQVIVHPEKNNELQVNWLKITCPHRGGDTALCNDVLAAADKLLGTNYKDDFKKALGNQGDLSISTYIDRVKKLIEEINLGILVIDEIQFLAKSADKDEIIKFLIKLRVDLGIPVIYVGTFELEGVYDDLPMAYVRKGSSLGDEYFEPFELTKTGKIPQGFHDLINFLFEQYQITNSKTAFSEGLSKVFYQETGGILFVIINLFILIQQNINKQEEQGKKNPKITKKRIEDTATSCFRQLKPYIQALVTGDKERLKTMKDIDVSKYRMRDLSEKYKPSADIERRVSDIQRRHGLEGQLTAILRQSNVPEKETAQITKVILDSYNGEPQHELVIKALQMYEEMQKKPDKPLQLSPQIERAQIDLPKDALEKFDAFAAEVLKKKDPGLVPDILLKHGLGYDLVKELDL</sequence>
<keyword evidence="3" id="KW-1185">Reference proteome</keyword>
<evidence type="ECO:0000313" key="3">
    <source>
        <dbReference type="Proteomes" id="UP001209854"/>
    </source>
</evidence>
<gene>
    <name evidence="2" type="ORF">NX722_27800</name>
</gene>
<dbReference type="EMBL" id="JAPFCC010000001">
    <property type="protein sequence ID" value="MCW7556370.1"/>
    <property type="molecule type" value="Genomic_DNA"/>
</dbReference>
<dbReference type="SUPFAM" id="SSF52540">
    <property type="entry name" value="P-loop containing nucleoside triphosphate hydrolases"/>
    <property type="match status" value="1"/>
</dbReference>
<keyword evidence="2" id="KW-0547">Nucleotide-binding</keyword>
<keyword evidence="2" id="KW-0067">ATP-binding</keyword>
<feature type="domain" description="ORC1/DEAH AAA+ ATPase" evidence="1">
    <location>
        <begin position="141"/>
        <end position="289"/>
    </location>
</feature>
<dbReference type="GO" id="GO:0005524">
    <property type="term" value="F:ATP binding"/>
    <property type="evidence" value="ECO:0007669"/>
    <property type="project" value="UniProtKB-KW"/>
</dbReference>
<evidence type="ECO:0000313" key="2">
    <source>
        <dbReference type="EMBL" id="MCW7556370.1"/>
    </source>
</evidence>
<protein>
    <submittedName>
        <fullName evidence="2">ATP-binding protein</fullName>
    </submittedName>
</protein>
<dbReference type="Proteomes" id="UP001209854">
    <property type="component" value="Unassembled WGS sequence"/>
</dbReference>
<comment type="caution">
    <text evidence="2">The sequence shown here is derived from an EMBL/GenBank/DDBJ whole genome shotgun (WGS) entry which is preliminary data.</text>
</comment>
<dbReference type="Pfam" id="PF13401">
    <property type="entry name" value="AAA_22"/>
    <property type="match status" value="1"/>
</dbReference>
<dbReference type="RefSeq" id="WP_262566058.1">
    <property type="nucleotide sequence ID" value="NZ_JAPFCC010000001.1"/>
</dbReference>
<dbReference type="Gene3D" id="3.40.50.300">
    <property type="entry name" value="P-loop containing nucleotide triphosphate hydrolases"/>
    <property type="match status" value="1"/>
</dbReference>
<organism evidence="2 3">
    <name type="scientific">Endozoicomonas gorgoniicola</name>
    <dbReference type="NCBI Taxonomy" id="1234144"/>
    <lineage>
        <taxon>Bacteria</taxon>
        <taxon>Pseudomonadati</taxon>
        <taxon>Pseudomonadota</taxon>
        <taxon>Gammaproteobacteria</taxon>
        <taxon>Oceanospirillales</taxon>
        <taxon>Endozoicomonadaceae</taxon>
        <taxon>Endozoicomonas</taxon>
    </lineage>
</organism>
<reference evidence="2 3" key="1">
    <citation type="submission" date="2022-10" db="EMBL/GenBank/DDBJ databases">
        <title>High-quality genome sequences of two octocoral-associated bacteria, Endozoicomonas euniceicola EF212 and Endozoicomonas gorgoniicola PS125.</title>
        <authorList>
            <person name="Chiou Y.-J."/>
            <person name="Chen Y.-H."/>
        </authorList>
    </citation>
    <scope>NUCLEOTIDE SEQUENCE [LARGE SCALE GENOMIC DNA]</scope>
    <source>
        <strain evidence="2 3">PS125</strain>
    </source>
</reference>
<evidence type="ECO:0000259" key="1">
    <source>
        <dbReference type="Pfam" id="PF13401"/>
    </source>
</evidence>
<proteinExistence type="predicted"/>
<dbReference type="InterPro" id="IPR049945">
    <property type="entry name" value="AAA_22"/>
</dbReference>
<accession>A0ABT3N406</accession>
<dbReference type="InterPro" id="IPR027417">
    <property type="entry name" value="P-loop_NTPase"/>
</dbReference>